<keyword evidence="1" id="KW-1185">Reference proteome</keyword>
<dbReference type="Proteomes" id="UP000887565">
    <property type="component" value="Unplaced"/>
</dbReference>
<sequence>MKRDRTSIEPIEQNYEACSLTLPWVPYCRPTFKARKSNCKAGDGQAQTICIEPERHKKESFW</sequence>
<organism evidence="1 2">
    <name type="scientific">Romanomermis culicivorax</name>
    <name type="common">Nematode worm</name>
    <dbReference type="NCBI Taxonomy" id="13658"/>
    <lineage>
        <taxon>Eukaryota</taxon>
        <taxon>Metazoa</taxon>
        <taxon>Ecdysozoa</taxon>
        <taxon>Nematoda</taxon>
        <taxon>Enoplea</taxon>
        <taxon>Dorylaimia</taxon>
        <taxon>Mermithida</taxon>
        <taxon>Mermithoidea</taxon>
        <taxon>Mermithidae</taxon>
        <taxon>Romanomermis</taxon>
    </lineage>
</organism>
<name>A0A915I404_ROMCU</name>
<reference evidence="2" key="1">
    <citation type="submission" date="2022-11" db="UniProtKB">
        <authorList>
            <consortium name="WormBaseParasite"/>
        </authorList>
    </citation>
    <scope>IDENTIFICATION</scope>
</reference>
<proteinExistence type="predicted"/>
<accession>A0A915I404</accession>
<evidence type="ECO:0000313" key="1">
    <source>
        <dbReference type="Proteomes" id="UP000887565"/>
    </source>
</evidence>
<dbReference type="AlphaFoldDB" id="A0A915I404"/>
<dbReference type="WBParaSite" id="nRc.2.0.1.t08867-RA">
    <property type="protein sequence ID" value="nRc.2.0.1.t08867-RA"/>
    <property type="gene ID" value="nRc.2.0.1.g08867"/>
</dbReference>
<evidence type="ECO:0000313" key="2">
    <source>
        <dbReference type="WBParaSite" id="nRc.2.0.1.t08867-RA"/>
    </source>
</evidence>
<protein>
    <submittedName>
        <fullName evidence="2">Uncharacterized protein</fullName>
    </submittedName>
</protein>